<feature type="binding site" evidence="4">
    <location>
        <begin position="133"/>
        <end position="135"/>
    </location>
    <ligand>
        <name>(6S)-5,6,7,8-tetrahydrofolate</name>
        <dbReference type="ChEBI" id="CHEBI:57453"/>
    </ligand>
</feature>
<evidence type="ECO:0000313" key="7">
    <source>
        <dbReference type="Proteomes" id="UP001500443"/>
    </source>
</evidence>
<name>A0ABN2XE15_9ACTN</name>
<keyword evidence="4" id="KW-0808">Transferase</keyword>
<reference evidence="6 7" key="1">
    <citation type="journal article" date="2019" name="Int. J. Syst. Evol. Microbiol.">
        <title>The Global Catalogue of Microorganisms (GCM) 10K type strain sequencing project: providing services to taxonomists for standard genome sequencing and annotation.</title>
        <authorList>
            <consortium name="The Broad Institute Genomics Platform"/>
            <consortium name="The Broad Institute Genome Sequencing Center for Infectious Disease"/>
            <person name="Wu L."/>
            <person name="Ma J."/>
        </authorList>
    </citation>
    <scope>NUCLEOTIDE SEQUENCE [LARGE SCALE GENOMIC DNA]</scope>
    <source>
        <strain evidence="6 7">JCM 15481</strain>
    </source>
</reference>
<gene>
    <name evidence="4" type="primary">glyA</name>
    <name evidence="6" type="ORF">GCM10009802_05580</name>
</gene>
<dbReference type="EC" id="2.1.2.1" evidence="4"/>
<feature type="modified residue" description="N6-(pyridoxal phosphate)lysine" evidence="4">
    <location>
        <position position="237"/>
    </location>
</feature>
<comment type="caution">
    <text evidence="6">The sequence shown here is derived from an EMBL/GenBank/DDBJ whole genome shotgun (WGS) entry which is preliminary data.</text>
</comment>
<feature type="domain" description="Serine hydroxymethyltransferase-like" evidence="5">
    <location>
        <begin position="16"/>
        <end position="399"/>
    </location>
</feature>
<comment type="pathway">
    <text evidence="4">One-carbon metabolism; tetrahydrofolate interconversion.</text>
</comment>
<sequence length="461" mass="48515">MAGILHRTLAHGADVLQARDEELYGLLQREQVRQHETLAMVAAASTADPAVLVCEASAAGNVTAEGYPGARYHAGCELVDEVERLAVRRAKQAFGAAHANVQPHSGSTANQVVLGSLLDPGATVLGMDLKAGGHLTHGASASMSGRFFTPVRYGLDDDGLIDYGAVAELARRHRPRLIFCGASAYPRTIDFRRFRDVADEVGAYLVADISHIAGLVAAGVHPSPVDVAHVTTTSTYKQLYGPRGGLILLGRDADTHTASGRTLRATLEDGVFPYVQGTPRLNTVAAKARAFAELGTARFRERGRRIVATARALAAELHDRGHRVLTGGTDTHMVLLDVGCRGLTGRIAERALESCGVVVNKNTIPGDPHGPRVTSGVRLGTNVLALRGMGVAEMTACADLLDTVLTAVRPDGPRRHHLDPVVRAEAAARVADLCRRFPLPGHPLPLTAPAGADRAAAAAAG</sequence>
<comment type="catalytic activity">
    <reaction evidence="4">
        <text>(6R)-5,10-methylene-5,6,7,8-tetrahydrofolate + glycine + H2O = (6S)-5,6,7,8-tetrahydrofolate + L-serine</text>
        <dbReference type="Rhea" id="RHEA:15481"/>
        <dbReference type="ChEBI" id="CHEBI:15377"/>
        <dbReference type="ChEBI" id="CHEBI:15636"/>
        <dbReference type="ChEBI" id="CHEBI:33384"/>
        <dbReference type="ChEBI" id="CHEBI:57305"/>
        <dbReference type="ChEBI" id="CHEBI:57453"/>
        <dbReference type="EC" id="2.1.2.1"/>
    </reaction>
</comment>
<dbReference type="EMBL" id="BAAAPF010000005">
    <property type="protein sequence ID" value="GAA2109282.1"/>
    <property type="molecule type" value="Genomic_DNA"/>
</dbReference>
<protein>
    <recommendedName>
        <fullName evidence="4">Probable serine hydroxymethyltransferase</fullName>
        <shortName evidence="4">SHMT</shortName>
        <shortName evidence="4">Serine methylase</shortName>
        <ecNumber evidence="4">2.1.2.1</ecNumber>
    </recommendedName>
</protein>
<evidence type="ECO:0000256" key="4">
    <source>
        <dbReference type="HAMAP-Rule" id="MF_00051"/>
    </source>
</evidence>
<dbReference type="InterPro" id="IPR039429">
    <property type="entry name" value="SHMT-like_dom"/>
</dbReference>
<organism evidence="6 7">
    <name type="scientific">Streptomyces synnematoformans</name>
    <dbReference type="NCBI Taxonomy" id="415721"/>
    <lineage>
        <taxon>Bacteria</taxon>
        <taxon>Bacillati</taxon>
        <taxon>Actinomycetota</taxon>
        <taxon>Actinomycetes</taxon>
        <taxon>Kitasatosporales</taxon>
        <taxon>Streptomycetaceae</taxon>
        <taxon>Streptomyces</taxon>
    </lineage>
</organism>
<comment type="subcellular location">
    <subcellularLocation>
        <location evidence="4">Cytoplasm</location>
    </subcellularLocation>
</comment>
<proteinExistence type="inferred from homology"/>
<dbReference type="InterPro" id="IPR049943">
    <property type="entry name" value="Ser_HO-MeTrfase-like"/>
</dbReference>
<evidence type="ECO:0000256" key="3">
    <source>
        <dbReference type="ARBA" id="ARBA00022898"/>
    </source>
</evidence>
<dbReference type="InterPro" id="IPR001085">
    <property type="entry name" value="Ser_HO-MeTrfase"/>
</dbReference>
<dbReference type="PANTHER" id="PTHR11680">
    <property type="entry name" value="SERINE HYDROXYMETHYLTRANSFERASE"/>
    <property type="match status" value="1"/>
</dbReference>
<dbReference type="InterPro" id="IPR015421">
    <property type="entry name" value="PyrdxlP-dep_Trfase_major"/>
</dbReference>
<evidence type="ECO:0000313" key="6">
    <source>
        <dbReference type="EMBL" id="GAA2109282.1"/>
    </source>
</evidence>
<dbReference type="Proteomes" id="UP001500443">
    <property type="component" value="Unassembled WGS sequence"/>
</dbReference>
<dbReference type="Gene3D" id="3.90.1150.10">
    <property type="entry name" value="Aspartate Aminotransferase, domain 1"/>
    <property type="match status" value="1"/>
</dbReference>
<dbReference type="Pfam" id="PF00464">
    <property type="entry name" value="SHMT"/>
    <property type="match status" value="1"/>
</dbReference>
<dbReference type="PANTHER" id="PTHR11680:SF35">
    <property type="entry name" value="SERINE HYDROXYMETHYLTRANSFERASE 1"/>
    <property type="match status" value="1"/>
</dbReference>
<dbReference type="SUPFAM" id="SSF53383">
    <property type="entry name" value="PLP-dependent transferases"/>
    <property type="match status" value="1"/>
</dbReference>
<dbReference type="InterPro" id="IPR015424">
    <property type="entry name" value="PyrdxlP-dep_Trfase"/>
</dbReference>
<evidence type="ECO:0000256" key="2">
    <source>
        <dbReference type="ARBA" id="ARBA00006376"/>
    </source>
</evidence>
<evidence type="ECO:0000259" key="5">
    <source>
        <dbReference type="Pfam" id="PF00464"/>
    </source>
</evidence>
<keyword evidence="7" id="KW-1185">Reference proteome</keyword>
<keyword evidence="3 4" id="KW-0663">Pyridoxal phosphate</keyword>
<dbReference type="NCBIfam" id="NF000586">
    <property type="entry name" value="PRK00011.1"/>
    <property type="match status" value="1"/>
</dbReference>
<keyword evidence="4" id="KW-0963">Cytoplasm</keyword>
<feature type="binding site" evidence="4">
    <location>
        <position position="129"/>
    </location>
    <ligand>
        <name>(6S)-5,6,7,8-tetrahydrofolate</name>
        <dbReference type="ChEBI" id="CHEBI:57453"/>
    </ligand>
</feature>
<comment type="caution">
    <text evidence="4">Lacks conserved residue(s) required for the propagation of feature annotation.</text>
</comment>
<dbReference type="PIRSF" id="PIRSF000412">
    <property type="entry name" value="SHMT"/>
    <property type="match status" value="1"/>
</dbReference>
<dbReference type="RefSeq" id="WP_344287483.1">
    <property type="nucleotide sequence ID" value="NZ_BAAAPF010000005.1"/>
</dbReference>
<comment type="similarity">
    <text evidence="2 4">Belongs to the SHMT family.</text>
</comment>
<evidence type="ECO:0000256" key="1">
    <source>
        <dbReference type="ARBA" id="ARBA00001933"/>
    </source>
</evidence>
<dbReference type="CDD" id="cd00378">
    <property type="entry name" value="SHMT"/>
    <property type="match status" value="1"/>
</dbReference>
<dbReference type="InterPro" id="IPR015422">
    <property type="entry name" value="PyrdxlP-dep_Trfase_small"/>
</dbReference>
<comment type="subunit">
    <text evidence="4">Homodimer.</text>
</comment>
<comment type="cofactor">
    <cofactor evidence="1 4">
        <name>pyridoxal 5'-phosphate</name>
        <dbReference type="ChEBI" id="CHEBI:597326"/>
    </cofactor>
</comment>
<dbReference type="HAMAP" id="MF_00051">
    <property type="entry name" value="SHMT"/>
    <property type="match status" value="1"/>
</dbReference>
<accession>A0ABN2XE15</accession>
<keyword evidence="4" id="KW-0554">One-carbon metabolism</keyword>
<dbReference type="Gene3D" id="3.40.640.10">
    <property type="entry name" value="Type I PLP-dependent aspartate aminotransferase-like (Major domain)"/>
    <property type="match status" value="1"/>
</dbReference>
<comment type="function">
    <text evidence="4">Catalyzes the reversible interconversion of serine and glycine with tetrahydrofolate (THF) serving as the one-carbon carrier. This reaction serves as the major source of one-carbon groups required for the biosynthesis of purines, thymidylate, methionine, and other important biomolecules.</text>
</comment>